<name>A0A069E1J3_9PROT</name>
<evidence type="ECO:0000259" key="5">
    <source>
        <dbReference type="Pfam" id="PF07992"/>
    </source>
</evidence>
<keyword evidence="2" id="KW-0285">Flavoprotein</keyword>
<dbReference type="InterPro" id="IPR051169">
    <property type="entry name" value="NADH-Q_oxidoreductase"/>
</dbReference>
<sequence>MVGALSGDPRHILLAGGGHAHAVALRQLAKQTLPADIRLTLVSPTTHNLYSGALPGVIAGHWKADSIGVPLQPLCDAANVQFVQDRLVSIEPDSRTARLESGKRVTFDLASLDIGSGIRPLDVPDALDVIGPIRPIGPFLDRWQKALAEIKAGSAPPSIIVVGAGLAGIEVGLAIHYRLQQEGIAAPSIHLVDAGSDIAGSSSPALRRKLARAMRRANINLILQTRIQTIQDGTVLLTSGESLETSLVVNCAGSAPHGWIGQSGLNTVDGRVEVDASLRSTSHPHIWAAGDTSYFKAKPLEPAGVFAVRAGPVIAENIGRYAQNSGLSEFHPQSDYLKLISLGSQRAVAEKFGVALEAGWLWHLKKKIDFSFLREHNLTPGH</sequence>
<dbReference type="RefSeq" id="WP_035572272.1">
    <property type="nucleotide sequence ID" value="NZ_ARYH01000002.1"/>
</dbReference>
<dbReference type="Proteomes" id="UP000027446">
    <property type="component" value="Unassembled WGS sequence"/>
</dbReference>
<dbReference type="InterPro" id="IPR036188">
    <property type="entry name" value="FAD/NAD-bd_sf"/>
</dbReference>
<comment type="caution">
    <text evidence="6">The sequence shown here is derived from an EMBL/GenBank/DDBJ whole genome shotgun (WGS) entry which is preliminary data.</text>
</comment>
<dbReference type="PANTHER" id="PTHR42913:SF9">
    <property type="entry name" value="SLR1591 PROTEIN"/>
    <property type="match status" value="1"/>
</dbReference>
<accession>A0A069E1J3</accession>
<dbReference type="GO" id="GO:0019646">
    <property type="term" value="P:aerobic electron transport chain"/>
    <property type="evidence" value="ECO:0007669"/>
    <property type="project" value="TreeGrafter"/>
</dbReference>
<protein>
    <submittedName>
        <fullName evidence="6">AIR synthase-like protein</fullName>
    </submittedName>
</protein>
<evidence type="ECO:0000256" key="4">
    <source>
        <dbReference type="ARBA" id="ARBA00023002"/>
    </source>
</evidence>
<dbReference type="PRINTS" id="PR00368">
    <property type="entry name" value="FADPNR"/>
</dbReference>
<dbReference type="eggNOG" id="COG1252">
    <property type="taxonomic scope" value="Bacteria"/>
</dbReference>
<evidence type="ECO:0000256" key="3">
    <source>
        <dbReference type="ARBA" id="ARBA00022827"/>
    </source>
</evidence>
<gene>
    <name evidence="6" type="ORF">HAD_12329</name>
</gene>
<evidence type="ECO:0000256" key="2">
    <source>
        <dbReference type="ARBA" id="ARBA00022630"/>
    </source>
</evidence>
<comment type="cofactor">
    <cofactor evidence="1">
        <name>FAD</name>
        <dbReference type="ChEBI" id="CHEBI:57692"/>
    </cofactor>
</comment>
<dbReference type="Pfam" id="PF07992">
    <property type="entry name" value="Pyr_redox_2"/>
    <property type="match status" value="1"/>
</dbReference>
<evidence type="ECO:0000313" key="7">
    <source>
        <dbReference type="Proteomes" id="UP000027446"/>
    </source>
</evidence>
<dbReference type="InterPro" id="IPR017584">
    <property type="entry name" value="Pyridine_nucleo_diS_OxRdtase_N"/>
</dbReference>
<dbReference type="GO" id="GO:0003955">
    <property type="term" value="F:NAD(P)H dehydrogenase (quinone) activity"/>
    <property type="evidence" value="ECO:0007669"/>
    <property type="project" value="TreeGrafter"/>
</dbReference>
<dbReference type="EMBL" id="ARYH01000002">
    <property type="protein sequence ID" value="KCZ83388.1"/>
    <property type="molecule type" value="Genomic_DNA"/>
</dbReference>
<evidence type="ECO:0000313" key="6">
    <source>
        <dbReference type="EMBL" id="KCZ83388.1"/>
    </source>
</evidence>
<dbReference type="Gene3D" id="3.50.50.100">
    <property type="match status" value="1"/>
</dbReference>
<keyword evidence="7" id="KW-1185">Reference proteome</keyword>
<evidence type="ECO:0000256" key="1">
    <source>
        <dbReference type="ARBA" id="ARBA00001974"/>
    </source>
</evidence>
<dbReference type="InterPro" id="IPR023753">
    <property type="entry name" value="FAD/NAD-binding_dom"/>
</dbReference>
<dbReference type="OrthoDB" id="9767928at2"/>
<proteinExistence type="predicted"/>
<dbReference type="PATRIC" id="fig|1280949.3.peg.2512"/>
<dbReference type="PANTHER" id="PTHR42913">
    <property type="entry name" value="APOPTOSIS-INDUCING FACTOR 1"/>
    <property type="match status" value="1"/>
</dbReference>
<dbReference type="NCBIfam" id="TIGR03169">
    <property type="entry name" value="Nterm_to_SelD"/>
    <property type="match status" value="1"/>
</dbReference>
<dbReference type="AlphaFoldDB" id="A0A069E1J3"/>
<keyword evidence="3" id="KW-0274">FAD</keyword>
<feature type="domain" description="FAD/NAD(P)-binding" evidence="5">
    <location>
        <begin position="12"/>
        <end position="293"/>
    </location>
</feature>
<dbReference type="SUPFAM" id="SSF51905">
    <property type="entry name" value="FAD/NAD(P)-binding domain"/>
    <property type="match status" value="2"/>
</dbReference>
<reference evidence="6 7" key="1">
    <citation type="journal article" date="2014" name="Antonie Van Leeuwenhoek">
        <title>Hyphomonas beringensis sp. nov. and Hyphomonas chukchiensis sp. nov., isolated from surface seawater of the Bering Sea and Chukchi Sea.</title>
        <authorList>
            <person name="Li C."/>
            <person name="Lai Q."/>
            <person name="Li G."/>
            <person name="Dong C."/>
            <person name="Wang J."/>
            <person name="Liao Y."/>
            <person name="Shao Z."/>
        </authorList>
    </citation>
    <scope>NUCLEOTIDE SEQUENCE [LARGE SCALE GENOMIC DNA]</scope>
    <source>
        <strain evidence="6 7">MHS-3</strain>
    </source>
</reference>
<organism evidence="6 7">
    <name type="scientific">Hyphomonas adhaerens MHS-3</name>
    <dbReference type="NCBI Taxonomy" id="1280949"/>
    <lineage>
        <taxon>Bacteria</taxon>
        <taxon>Pseudomonadati</taxon>
        <taxon>Pseudomonadota</taxon>
        <taxon>Alphaproteobacteria</taxon>
        <taxon>Hyphomonadales</taxon>
        <taxon>Hyphomonadaceae</taxon>
        <taxon>Hyphomonas</taxon>
    </lineage>
</organism>
<keyword evidence="4" id="KW-0560">Oxidoreductase</keyword>
<dbReference type="STRING" id="1280949.HAD_12329"/>